<accession>A0A1I1MBV3</accession>
<dbReference type="InterPro" id="IPR032720">
    <property type="entry name" value="Cys_rich_CWC"/>
</dbReference>
<protein>
    <submittedName>
        <fullName evidence="5">Acyl-CoA hydrolase</fullName>
    </submittedName>
</protein>
<keyword evidence="2 3" id="KW-0378">Hydrolase</keyword>
<evidence type="ECO:0000256" key="2">
    <source>
        <dbReference type="ARBA" id="ARBA00022801"/>
    </source>
</evidence>
<dbReference type="CDD" id="cd03442">
    <property type="entry name" value="BFIT_BACH"/>
    <property type="match status" value="1"/>
</dbReference>
<evidence type="ECO:0000256" key="1">
    <source>
        <dbReference type="ARBA" id="ARBA00010458"/>
    </source>
</evidence>
<dbReference type="GO" id="GO:0006637">
    <property type="term" value="P:acyl-CoA metabolic process"/>
    <property type="evidence" value="ECO:0007669"/>
    <property type="project" value="TreeGrafter"/>
</dbReference>
<gene>
    <name evidence="5" type="ORF">SAMN05421780_110120</name>
</gene>
<dbReference type="InterPro" id="IPR033120">
    <property type="entry name" value="HOTDOG_ACOT"/>
</dbReference>
<dbReference type="AlphaFoldDB" id="A0A1I1MBV3"/>
<feature type="domain" description="HotDog ACOT-type" evidence="4">
    <location>
        <begin position="72"/>
        <end position="185"/>
    </location>
</feature>
<name>A0A1I1MBV3_9BACT</name>
<dbReference type="EMBL" id="FOLE01000010">
    <property type="protein sequence ID" value="SFC82881.1"/>
    <property type="molecule type" value="Genomic_DNA"/>
</dbReference>
<reference evidence="5 6" key="1">
    <citation type="submission" date="2016-10" db="EMBL/GenBank/DDBJ databases">
        <authorList>
            <person name="de Groot N.N."/>
        </authorList>
    </citation>
    <scope>NUCLEOTIDE SEQUENCE [LARGE SCALE GENOMIC DNA]</scope>
    <source>
        <strain evidence="5 6">DSM 6793</strain>
    </source>
</reference>
<dbReference type="GO" id="GO:0005829">
    <property type="term" value="C:cytosol"/>
    <property type="evidence" value="ECO:0007669"/>
    <property type="project" value="TreeGrafter"/>
</dbReference>
<dbReference type="Pfam" id="PF03061">
    <property type="entry name" value="4HBT"/>
    <property type="match status" value="1"/>
</dbReference>
<proteinExistence type="inferred from homology"/>
<dbReference type="GO" id="GO:0009062">
    <property type="term" value="P:fatty acid catabolic process"/>
    <property type="evidence" value="ECO:0007669"/>
    <property type="project" value="TreeGrafter"/>
</dbReference>
<dbReference type="PANTHER" id="PTHR11049">
    <property type="entry name" value="ACYL COENZYME A THIOESTER HYDROLASE"/>
    <property type="match status" value="1"/>
</dbReference>
<dbReference type="Proteomes" id="UP000199514">
    <property type="component" value="Unassembled WGS sequence"/>
</dbReference>
<sequence length="192" mass="21867">MASHETKYCTACRNAFECKAGSITLCHCYAVPLDAAERAYISERYADCLCNACLLEIKNQLIRMSEYEQRVKNAETRIFKVVFPNTTNHYDTLFGGTAMQFMDEVAFITATRFSRKRMVTVSTSKIDFKKPIPADTIVEVIGRVSKIGHTSLEIEVEIYKEEMYNTDNREKAIQGLFTFVALDENKQPTSVL</sequence>
<dbReference type="GO" id="GO:0052816">
    <property type="term" value="F:long-chain fatty acyl-CoA hydrolase activity"/>
    <property type="evidence" value="ECO:0007669"/>
    <property type="project" value="TreeGrafter"/>
</dbReference>
<keyword evidence="6" id="KW-1185">Reference proteome</keyword>
<dbReference type="InterPro" id="IPR006683">
    <property type="entry name" value="Thioestr_dom"/>
</dbReference>
<organism evidence="5 6">
    <name type="scientific">Flexibacter flexilis DSM 6793</name>
    <dbReference type="NCBI Taxonomy" id="927664"/>
    <lineage>
        <taxon>Bacteria</taxon>
        <taxon>Pseudomonadati</taxon>
        <taxon>Bacteroidota</taxon>
        <taxon>Cytophagia</taxon>
        <taxon>Cytophagales</taxon>
        <taxon>Flexibacteraceae</taxon>
        <taxon>Flexibacter</taxon>
    </lineage>
</organism>
<dbReference type="STRING" id="927664.SAMN05421780_110120"/>
<dbReference type="Pfam" id="PF14375">
    <property type="entry name" value="Cys_rich_CWC"/>
    <property type="match status" value="1"/>
</dbReference>
<dbReference type="InterPro" id="IPR040170">
    <property type="entry name" value="Cytosol_ACT"/>
</dbReference>
<evidence type="ECO:0000313" key="6">
    <source>
        <dbReference type="Proteomes" id="UP000199514"/>
    </source>
</evidence>
<dbReference type="PROSITE" id="PS51770">
    <property type="entry name" value="HOTDOG_ACOT"/>
    <property type="match status" value="1"/>
</dbReference>
<dbReference type="OrthoDB" id="9791628at2"/>
<dbReference type="SUPFAM" id="SSF54637">
    <property type="entry name" value="Thioesterase/thiol ester dehydrase-isomerase"/>
    <property type="match status" value="1"/>
</dbReference>
<dbReference type="InterPro" id="IPR029069">
    <property type="entry name" value="HotDog_dom_sf"/>
</dbReference>
<evidence type="ECO:0000256" key="3">
    <source>
        <dbReference type="PROSITE-ProRule" id="PRU01106"/>
    </source>
</evidence>
<dbReference type="PANTHER" id="PTHR11049:SF24">
    <property type="entry name" value="CYTOSOLIC ACYL COENZYME A THIOESTER HYDROLASE"/>
    <property type="match status" value="1"/>
</dbReference>
<evidence type="ECO:0000259" key="4">
    <source>
        <dbReference type="PROSITE" id="PS51770"/>
    </source>
</evidence>
<comment type="similarity">
    <text evidence="1">Belongs to the acyl coenzyme A hydrolase family.</text>
</comment>
<evidence type="ECO:0000313" key="5">
    <source>
        <dbReference type="EMBL" id="SFC82881.1"/>
    </source>
</evidence>
<dbReference type="Gene3D" id="3.10.129.10">
    <property type="entry name" value="Hotdog Thioesterase"/>
    <property type="match status" value="1"/>
</dbReference>